<name>A0A0G1PBG4_9BACT</name>
<dbReference type="Gene3D" id="1.10.240.10">
    <property type="entry name" value="Tyrosyl-Transfer RNA Synthetase"/>
    <property type="match status" value="1"/>
</dbReference>
<dbReference type="EC" id="6.1.1.1" evidence="1 8"/>
<dbReference type="InterPro" id="IPR014729">
    <property type="entry name" value="Rossmann-like_a/b/a_fold"/>
</dbReference>
<dbReference type="Pfam" id="PF01479">
    <property type="entry name" value="S4"/>
    <property type="match status" value="1"/>
</dbReference>
<keyword evidence="2 10" id="KW-0436">Ligase</keyword>
<dbReference type="PRINTS" id="PR01040">
    <property type="entry name" value="TRNASYNTHTYR"/>
</dbReference>
<dbReference type="InterPro" id="IPR002307">
    <property type="entry name" value="Tyr-tRNA-ligase"/>
</dbReference>
<dbReference type="AlphaFoldDB" id="A0A0G1PBG4"/>
<dbReference type="InterPro" id="IPR002942">
    <property type="entry name" value="S4_RNA-bd"/>
</dbReference>
<dbReference type="PROSITE" id="PS50889">
    <property type="entry name" value="S4"/>
    <property type="match status" value="1"/>
</dbReference>
<dbReference type="SMART" id="SM00363">
    <property type="entry name" value="S4"/>
    <property type="match status" value="1"/>
</dbReference>
<keyword evidence="3 10" id="KW-0547">Nucleotide-binding</keyword>
<dbReference type="PANTHER" id="PTHR11766">
    <property type="entry name" value="TYROSYL-TRNA SYNTHETASE"/>
    <property type="match status" value="1"/>
</dbReference>
<evidence type="ECO:0000256" key="6">
    <source>
        <dbReference type="ARBA" id="ARBA00023146"/>
    </source>
</evidence>
<evidence type="ECO:0000313" key="13">
    <source>
        <dbReference type="Proteomes" id="UP000034264"/>
    </source>
</evidence>
<evidence type="ECO:0000256" key="9">
    <source>
        <dbReference type="PROSITE-ProRule" id="PRU00182"/>
    </source>
</evidence>
<dbReference type="PATRIC" id="fig|1618366.3.peg.644"/>
<organism evidence="12 13">
    <name type="scientific">Candidatus Amesbacteria bacterium GW2011_GWC2_45_19</name>
    <dbReference type="NCBI Taxonomy" id="1618366"/>
    <lineage>
        <taxon>Bacteria</taxon>
        <taxon>Candidatus Amesiibacteriota</taxon>
    </lineage>
</organism>
<accession>A0A0G1PBG4</accession>
<dbReference type="GO" id="GO:0004831">
    <property type="term" value="F:tyrosine-tRNA ligase activity"/>
    <property type="evidence" value="ECO:0007669"/>
    <property type="project" value="UniProtKB-UniRule"/>
</dbReference>
<sequence length="385" mass="42808">MDKIDELLTRGVANIIPGKAELAKVLRSGKKLNVYLGIDPTATHIHLGHAVPLRKLQQFVELGHHVTFLIGDFTALVGDTSDKTSERPRLSKLQIEENFKTYKQQAEKILDFSRVTVRYNSEWLKKLGATNFIDLAYHFSLNDFISRELIKKRLESGGSVKLPEVLYPLLQGYDSLNLDTDVQVGGTDQTFNMQAGRTLLKDVKNKESFVITNGFLTGTDGRKMSKSWGDAIWLDDSPNDMYGKVMSIKDELIPEYFLLATKLPISNFQSLISNSSPMQAKKQLAHQIVLELHSQPAADAAQAHFESTVQAGELPTEVPEISVKSKNIVDVLVESGLASSKSEAKRLIDQKGVRVDNKAVSTMNYELSTSNSIVSVGSRKFIKIK</sequence>
<dbReference type="CDD" id="cd00805">
    <property type="entry name" value="TyrRS_core"/>
    <property type="match status" value="1"/>
</dbReference>
<dbReference type="SUPFAM" id="SSF52374">
    <property type="entry name" value="Nucleotidylyl transferase"/>
    <property type="match status" value="1"/>
</dbReference>
<evidence type="ECO:0000256" key="3">
    <source>
        <dbReference type="ARBA" id="ARBA00022741"/>
    </source>
</evidence>
<proteinExistence type="inferred from homology"/>
<dbReference type="CDD" id="cd00165">
    <property type="entry name" value="S4"/>
    <property type="match status" value="1"/>
</dbReference>
<dbReference type="Pfam" id="PF00579">
    <property type="entry name" value="tRNA-synt_1b"/>
    <property type="match status" value="1"/>
</dbReference>
<dbReference type="SUPFAM" id="SSF55174">
    <property type="entry name" value="Alpha-L RNA-binding motif"/>
    <property type="match status" value="1"/>
</dbReference>
<dbReference type="Gene3D" id="3.10.290.10">
    <property type="entry name" value="RNA-binding S4 domain"/>
    <property type="match status" value="1"/>
</dbReference>
<gene>
    <name evidence="12" type="ORF">UX05_C0008G0020</name>
</gene>
<protein>
    <recommendedName>
        <fullName evidence="1 8">Tyrosine--tRNA ligase</fullName>
        <ecNumber evidence="1 8">6.1.1.1</ecNumber>
    </recommendedName>
</protein>
<evidence type="ECO:0000256" key="1">
    <source>
        <dbReference type="ARBA" id="ARBA00013160"/>
    </source>
</evidence>
<dbReference type="GO" id="GO:0003723">
    <property type="term" value="F:RNA binding"/>
    <property type="evidence" value="ECO:0007669"/>
    <property type="project" value="UniProtKB-KW"/>
</dbReference>
<dbReference type="Proteomes" id="UP000034264">
    <property type="component" value="Unassembled WGS sequence"/>
</dbReference>
<comment type="similarity">
    <text evidence="10">Belongs to the class-I aminoacyl-tRNA synthetase family.</text>
</comment>
<evidence type="ECO:0000256" key="2">
    <source>
        <dbReference type="ARBA" id="ARBA00022598"/>
    </source>
</evidence>
<dbReference type="NCBIfam" id="TIGR00234">
    <property type="entry name" value="tyrS"/>
    <property type="match status" value="1"/>
</dbReference>
<evidence type="ECO:0000256" key="7">
    <source>
        <dbReference type="ARBA" id="ARBA00048248"/>
    </source>
</evidence>
<dbReference type="GO" id="GO:0005829">
    <property type="term" value="C:cytosol"/>
    <property type="evidence" value="ECO:0007669"/>
    <property type="project" value="TreeGrafter"/>
</dbReference>
<keyword evidence="5 10" id="KW-0648">Protein biosynthesis</keyword>
<dbReference type="EMBL" id="LCKS01000008">
    <property type="protein sequence ID" value="KKU02743.1"/>
    <property type="molecule type" value="Genomic_DNA"/>
</dbReference>
<evidence type="ECO:0000259" key="11">
    <source>
        <dbReference type="SMART" id="SM00363"/>
    </source>
</evidence>
<reference evidence="12 13" key="1">
    <citation type="journal article" date="2015" name="Nature">
        <title>rRNA introns, odd ribosomes, and small enigmatic genomes across a large radiation of phyla.</title>
        <authorList>
            <person name="Brown C.T."/>
            <person name="Hug L.A."/>
            <person name="Thomas B.C."/>
            <person name="Sharon I."/>
            <person name="Castelle C.J."/>
            <person name="Singh A."/>
            <person name="Wilkins M.J."/>
            <person name="Williams K.H."/>
            <person name="Banfield J.F."/>
        </authorList>
    </citation>
    <scope>NUCLEOTIDE SEQUENCE [LARGE SCALE GENOMIC DNA]</scope>
</reference>
<evidence type="ECO:0000256" key="4">
    <source>
        <dbReference type="ARBA" id="ARBA00022840"/>
    </source>
</evidence>
<keyword evidence="4 10" id="KW-0067">ATP-binding</keyword>
<evidence type="ECO:0000256" key="10">
    <source>
        <dbReference type="RuleBase" id="RU363036"/>
    </source>
</evidence>
<feature type="domain" description="RNA-binding S4" evidence="11">
    <location>
        <begin position="327"/>
        <end position="383"/>
    </location>
</feature>
<comment type="caution">
    <text evidence="12">The sequence shown here is derived from an EMBL/GenBank/DDBJ whole genome shotgun (WGS) entry which is preliminary data.</text>
</comment>
<dbReference type="Gene3D" id="3.40.50.620">
    <property type="entry name" value="HUPs"/>
    <property type="match status" value="1"/>
</dbReference>
<comment type="catalytic activity">
    <reaction evidence="7">
        <text>tRNA(Tyr) + L-tyrosine + ATP = L-tyrosyl-tRNA(Tyr) + AMP + diphosphate + H(+)</text>
        <dbReference type="Rhea" id="RHEA:10220"/>
        <dbReference type="Rhea" id="RHEA-COMP:9706"/>
        <dbReference type="Rhea" id="RHEA-COMP:9707"/>
        <dbReference type="ChEBI" id="CHEBI:15378"/>
        <dbReference type="ChEBI" id="CHEBI:30616"/>
        <dbReference type="ChEBI" id="CHEBI:33019"/>
        <dbReference type="ChEBI" id="CHEBI:58315"/>
        <dbReference type="ChEBI" id="CHEBI:78442"/>
        <dbReference type="ChEBI" id="CHEBI:78536"/>
        <dbReference type="ChEBI" id="CHEBI:456215"/>
        <dbReference type="EC" id="6.1.1.1"/>
    </reaction>
</comment>
<dbReference type="InterPro" id="IPR024088">
    <property type="entry name" value="Tyr-tRNA-ligase_bac-type"/>
</dbReference>
<dbReference type="InterPro" id="IPR036986">
    <property type="entry name" value="S4_RNA-bd_sf"/>
</dbReference>
<evidence type="ECO:0000256" key="8">
    <source>
        <dbReference type="NCBIfam" id="TIGR00234"/>
    </source>
</evidence>
<keyword evidence="6 10" id="KW-0030">Aminoacyl-tRNA synthetase</keyword>
<dbReference type="GO" id="GO:0006437">
    <property type="term" value="P:tyrosyl-tRNA aminoacylation"/>
    <property type="evidence" value="ECO:0007669"/>
    <property type="project" value="UniProtKB-UniRule"/>
</dbReference>
<keyword evidence="9" id="KW-0694">RNA-binding</keyword>
<evidence type="ECO:0000256" key="5">
    <source>
        <dbReference type="ARBA" id="ARBA00022917"/>
    </source>
</evidence>
<dbReference type="PANTHER" id="PTHR11766:SF1">
    <property type="entry name" value="TYROSINE--TRNA LIGASE"/>
    <property type="match status" value="1"/>
</dbReference>
<evidence type="ECO:0000313" key="12">
    <source>
        <dbReference type="EMBL" id="KKU02743.1"/>
    </source>
</evidence>
<dbReference type="GO" id="GO:0005524">
    <property type="term" value="F:ATP binding"/>
    <property type="evidence" value="ECO:0007669"/>
    <property type="project" value="UniProtKB-KW"/>
</dbReference>
<dbReference type="InterPro" id="IPR002305">
    <property type="entry name" value="aa-tRNA-synth_Ic"/>
</dbReference>